<dbReference type="EMBL" id="JABFDY010000008">
    <property type="protein sequence ID" value="KAF7704790.1"/>
    <property type="molecule type" value="Genomic_DNA"/>
</dbReference>
<keyword evidence="3" id="KW-1185">Reference proteome</keyword>
<accession>A0A8T0BHA1</accession>
<evidence type="ECO:0000313" key="2">
    <source>
        <dbReference type="EMBL" id="KAF7704790.1"/>
    </source>
</evidence>
<reference evidence="2" key="1">
    <citation type="submission" date="2020-08" db="EMBL/GenBank/DDBJ databases">
        <title>Chromosome-level assembly of Southern catfish (Silurus meridionalis) provides insights into visual adaptation to the nocturnal and benthic lifestyles.</title>
        <authorList>
            <person name="Zhang Y."/>
            <person name="Wang D."/>
            <person name="Peng Z."/>
        </authorList>
    </citation>
    <scope>NUCLEOTIDE SEQUENCE</scope>
    <source>
        <strain evidence="2">SWU-2019-XX</strain>
        <tissue evidence="2">Muscle</tissue>
    </source>
</reference>
<comment type="caution">
    <text evidence="2">The sequence shown here is derived from an EMBL/GenBank/DDBJ whole genome shotgun (WGS) entry which is preliminary data.</text>
</comment>
<dbReference type="Gene3D" id="1.10.225.10">
    <property type="entry name" value="Saposin-like"/>
    <property type="match status" value="1"/>
</dbReference>
<organism evidence="2 3">
    <name type="scientific">Silurus meridionalis</name>
    <name type="common">Southern catfish</name>
    <name type="synonym">Silurus soldatovi meridionalis</name>
    <dbReference type="NCBI Taxonomy" id="175797"/>
    <lineage>
        <taxon>Eukaryota</taxon>
        <taxon>Metazoa</taxon>
        <taxon>Chordata</taxon>
        <taxon>Craniata</taxon>
        <taxon>Vertebrata</taxon>
        <taxon>Euteleostomi</taxon>
        <taxon>Actinopterygii</taxon>
        <taxon>Neopterygii</taxon>
        <taxon>Teleostei</taxon>
        <taxon>Ostariophysi</taxon>
        <taxon>Siluriformes</taxon>
        <taxon>Siluridae</taxon>
        <taxon>Silurus</taxon>
    </lineage>
</organism>
<feature type="chain" id="PRO_5035808453" description="Saposin B-type domain-containing protein" evidence="1">
    <location>
        <begin position="28"/>
        <end position="145"/>
    </location>
</feature>
<keyword evidence="1" id="KW-0732">Signal</keyword>
<dbReference type="AlphaFoldDB" id="A0A8T0BHA1"/>
<feature type="signal peptide" evidence="1">
    <location>
        <begin position="1"/>
        <end position="27"/>
    </location>
</feature>
<dbReference type="Proteomes" id="UP000606274">
    <property type="component" value="Unassembled WGS sequence"/>
</dbReference>
<sequence>MKQRSEVCTMSCVIHLGVLLMISVTFAERGGCFSLMKPEMKNLALSSPSNTRDQLEGQRKISAPPKWQKNPVLCCTCQDFVNTASPKIDLKIQTKINKICNMLIPAMKTKCMRFGANLKRKILLSLFPGKTSRDTCKKQVKLCQY</sequence>
<evidence type="ECO:0008006" key="4">
    <source>
        <dbReference type="Google" id="ProtNLM"/>
    </source>
</evidence>
<name>A0A8T0BHA1_SILME</name>
<evidence type="ECO:0000313" key="3">
    <source>
        <dbReference type="Proteomes" id="UP000606274"/>
    </source>
</evidence>
<dbReference type="SUPFAM" id="SSF47862">
    <property type="entry name" value="Saposin"/>
    <property type="match status" value="1"/>
</dbReference>
<protein>
    <recommendedName>
        <fullName evidence="4">Saposin B-type domain-containing protein</fullName>
    </recommendedName>
</protein>
<dbReference type="InterPro" id="IPR011001">
    <property type="entry name" value="Saposin-like"/>
</dbReference>
<gene>
    <name evidence="2" type="ORF">HF521_021862</name>
</gene>
<proteinExistence type="predicted"/>
<evidence type="ECO:0000256" key="1">
    <source>
        <dbReference type="SAM" id="SignalP"/>
    </source>
</evidence>